<dbReference type="GO" id="GO:0008202">
    <property type="term" value="P:steroid metabolic process"/>
    <property type="evidence" value="ECO:0007669"/>
    <property type="project" value="UniProtKB-ARBA"/>
</dbReference>
<comment type="cofactor">
    <cofactor evidence="1">
        <name>FAD</name>
        <dbReference type="ChEBI" id="CHEBI:57692"/>
    </cofactor>
</comment>
<keyword evidence="3" id="KW-0274">FAD</keyword>
<dbReference type="InterPro" id="IPR003953">
    <property type="entry name" value="FAD-dep_OxRdtase_2_FAD-bd"/>
</dbReference>
<organism evidence="6 7">
    <name type="scientific">Mycolicibacterium anyangense</name>
    <dbReference type="NCBI Taxonomy" id="1431246"/>
    <lineage>
        <taxon>Bacteria</taxon>
        <taxon>Bacillati</taxon>
        <taxon>Actinomycetota</taxon>
        <taxon>Actinomycetes</taxon>
        <taxon>Mycobacteriales</taxon>
        <taxon>Mycobacteriaceae</taxon>
        <taxon>Mycolicibacterium</taxon>
    </lineage>
</organism>
<evidence type="ECO:0000256" key="3">
    <source>
        <dbReference type="ARBA" id="ARBA00022827"/>
    </source>
</evidence>
<dbReference type="PANTHER" id="PTHR43400">
    <property type="entry name" value="FUMARATE REDUCTASE"/>
    <property type="match status" value="1"/>
</dbReference>
<sequence length="496" mass="52327">MSGLDIPATVEASEITEWSDDVDVLVLGFGIAGGCAAVSAAAAGARVLVLEKAAAAGGTTSMAGGHFYLGGGTAVQIATGHSDTAEEMYKYLVAVSREPEHDKIRAYCEGSVEHFNWLEDLGFEFERSFYPGKVVVPPGTEGLSYTGNEKVWPFCEQATPAPRGHSVPVPGELGGASMVIDLLLKRADELGVQLRYETGATNLVVEDGAVVGARWKRFAETGAIRAASVVIAAGGFVMNPEMVAEHTPELGQPRKTKHHGLVAPYILGNPNDDGLGIRLGESVGGATKFMDEKFITAAAYPPEILLTGVIVNAEGKRFVTEDSYHSRTSAFVLEQPEQTAYLIVDEAHTEMPEMPLIKFLDGYETVAEIEEALGIPAGNLAATLERYNEFAAKGQDPDFHKQPDYLAAQDTGPYAVFDLSLGRAMYSGFTMGGLATTVDGQVQRADGSVIPGLYAAGAGASNIAQDGKGYSSGTQLGEGSFFGRRAGAHAAQHRAT</sequence>
<dbReference type="Gene3D" id="3.50.50.60">
    <property type="entry name" value="FAD/NAD(P)-binding domain"/>
    <property type="match status" value="1"/>
</dbReference>
<protein>
    <recommendedName>
        <fullName evidence="5">FAD-dependent oxidoreductase 2 FAD-binding domain-containing protein</fullName>
    </recommendedName>
</protein>
<keyword evidence="7" id="KW-1185">Reference proteome</keyword>
<gene>
    <name evidence="6" type="ORF">MANY_15450</name>
</gene>
<dbReference type="NCBIfam" id="NF005510">
    <property type="entry name" value="PRK07121.1-3"/>
    <property type="match status" value="1"/>
</dbReference>
<keyword evidence="2" id="KW-0285">Flavoprotein</keyword>
<feature type="domain" description="FAD-dependent oxidoreductase 2 FAD-binding" evidence="5">
    <location>
        <begin position="23"/>
        <end position="461"/>
    </location>
</feature>
<dbReference type="Proteomes" id="UP000467249">
    <property type="component" value="Chromosome"/>
</dbReference>
<dbReference type="EMBL" id="AP022620">
    <property type="protein sequence ID" value="BBZ76208.1"/>
    <property type="molecule type" value="Genomic_DNA"/>
</dbReference>
<dbReference type="NCBIfam" id="NF005508">
    <property type="entry name" value="PRK07121.1-1"/>
    <property type="match status" value="1"/>
</dbReference>
<dbReference type="SUPFAM" id="SSF51905">
    <property type="entry name" value="FAD/NAD(P)-binding domain"/>
    <property type="match status" value="1"/>
</dbReference>
<evidence type="ECO:0000313" key="6">
    <source>
        <dbReference type="EMBL" id="BBZ76208.1"/>
    </source>
</evidence>
<proteinExistence type="predicted"/>
<dbReference type="KEGG" id="many:MANY_15450"/>
<dbReference type="Pfam" id="PF00890">
    <property type="entry name" value="FAD_binding_2"/>
    <property type="match status" value="1"/>
</dbReference>
<dbReference type="InterPro" id="IPR050315">
    <property type="entry name" value="FAD-oxidoreductase_2"/>
</dbReference>
<dbReference type="InterPro" id="IPR027477">
    <property type="entry name" value="Succ_DH/fumarate_Rdtase_cat_sf"/>
</dbReference>
<dbReference type="RefSeq" id="WP_163803700.1">
    <property type="nucleotide sequence ID" value="NZ_AP022620.1"/>
</dbReference>
<dbReference type="PANTHER" id="PTHR43400:SF10">
    <property type="entry name" value="3-OXOSTEROID 1-DEHYDROGENASE"/>
    <property type="match status" value="1"/>
</dbReference>
<dbReference type="SUPFAM" id="SSF56425">
    <property type="entry name" value="Succinate dehydrogenase/fumarate reductase flavoprotein, catalytic domain"/>
    <property type="match status" value="1"/>
</dbReference>
<accession>A0A6N4W6Q3</accession>
<evidence type="ECO:0000256" key="1">
    <source>
        <dbReference type="ARBA" id="ARBA00001974"/>
    </source>
</evidence>
<dbReference type="GO" id="GO:0033765">
    <property type="term" value="F:steroid dehydrogenase activity, acting on the CH-CH group of donors"/>
    <property type="evidence" value="ECO:0007669"/>
    <property type="project" value="UniProtKB-ARBA"/>
</dbReference>
<evidence type="ECO:0000259" key="5">
    <source>
        <dbReference type="Pfam" id="PF00890"/>
    </source>
</evidence>
<name>A0A6N4W6Q3_9MYCO</name>
<dbReference type="Gene3D" id="3.90.700.10">
    <property type="entry name" value="Succinate dehydrogenase/fumarate reductase flavoprotein, catalytic domain"/>
    <property type="match status" value="1"/>
</dbReference>
<dbReference type="InterPro" id="IPR036188">
    <property type="entry name" value="FAD/NAD-bd_sf"/>
</dbReference>
<evidence type="ECO:0000256" key="2">
    <source>
        <dbReference type="ARBA" id="ARBA00022630"/>
    </source>
</evidence>
<dbReference type="AlphaFoldDB" id="A0A6N4W6Q3"/>
<evidence type="ECO:0000313" key="7">
    <source>
        <dbReference type="Proteomes" id="UP000467249"/>
    </source>
</evidence>
<keyword evidence="4" id="KW-0560">Oxidoreductase</keyword>
<dbReference type="PRINTS" id="PR00411">
    <property type="entry name" value="PNDRDTASEI"/>
</dbReference>
<evidence type="ECO:0000256" key="4">
    <source>
        <dbReference type="ARBA" id="ARBA00023002"/>
    </source>
</evidence>
<reference evidence="6 7" key="1">
    <citation type="journal article" date="2019" name="Emerg. Microbes Infect.">
        <title>Comprehensive subspecies identification of 175 nontuberculous mycobacteria species based on 7547 genomic profiles.</title>
        <authorList>
            <person name="Matsumoto Y."/>
            <person name="Kinjo T."/>
            <person name="Motooka D."/>
            <person name="Nabeya D."/>
            <person name="Jung N."/>
            <person name="Uechi K."/>
            <person name="Horii T."/>
            <person name="Iida T."/>
            <person name="Fujita J."/>
            <person name="Nakamura S."/>
        </authorList>
    </citation>
    <scope>NUCLEOTIDE SEQUENCE [LARGE SCALE GENOMIC DNA]</scope>
    <source>
        <strain evidence="6 7">JCM 30275</strain>
    </source>
</reference>